<dbReference type="GO" id="GO:0005829">
    <property type="term" value="C:cytosol"/>
    <property type="evidence" value="ECO:0007669"/>
    <property type="project" value="TreeGrafter"/>
</dbReference>
<accession>A0A1C3JVW0</accession>
<protein>
    <submittedName>
        <fullName evidence="1 2">Phosphatase YwpJ</fullName>
        <ecNumber evidence="1 2">3.1.3.-</ecNumber>
    </submittedName>
</protein>
<dbReference type="Gene3D" id="3.30.1240.10">
    <property type="match status" value="1"/>
</dbReference>
<dbReference type="NCBIfam" id="TIGR00099">
    <property type="entry name" value="Cof-subfamily"/>
    <property type="match status" value="1"/>
</dbReference>
<sequence length="273" mass="30734">MDFVVFDLDGTLLNKQQRLSETTLKTLDKLRQAGIAYTVATGRTHLAAAPCIQNHNFPLWQIYKNGVEWWHPEDQVYRHQGILERHMIEATLTSFAEQEVTPFVFCIENDGQQSVYYPPTHNHYGETVYKELASHQNLLMNSIEHMPNNARIINISALGHPDMLNTIVENCQGQEHLVAYSGGGIYHSETHWIDIHHSSTCKGSAIEQLKQELNATNLIVFGDGDNDLTMFKIADEAYATDNAPSYIKAQASGTVGHHDEDGVALFLNKRFGL</sequence>
<dbReference type="AlphaFoldDB" id="A0A1C3JVW0"/>
<dbReference type="InterPro" id="IPR000150">
    <property type="entry name" value="Cof"/>
</dbReference>
<evidence type="ECO:0000313" key="1">
    <source>
        <dbReference type="EMBL" id="SBT19371.1"/>
    </source>
</evidence>
<proteinExistence type="predicted"/>
<dbReference type="GO" id="GO:0016791">
    <property type="term" value="F:phosphatase activity"/>
    <property type="evidence" value="ECO:0007669"/>
    <property type="project" value="TreeGrafter"/>
</dbReference>
<evidence type="ECO:0000313" key="2">
    <source>
        <dbReference type="EMBL" id="SBT22953.1"/>
    </source>
</evidence>
<keyword evidence="1" id="KW-0378">Hydrolase</keyword>
<reference evidence="2 3" key="2">
    <citation type="submission" date="2016-06" db="EMBL/GenBank/DDBJ databases">
        <authorList>
            <person name="Rodrigo-Torres L."/>
            <person name="Arahal D.R."/>
        </authorList>
    </citation>
    <scope>NUCLEOTIDE SEQUENCE [LARGE SCALE GENOMIC DNA]</scope>
    <source>
        <strain evidence="2 3">CECT 5116</strain>
    </source>
</reference>
<evidence type="ECO:0000313" key="3">
    <source>
        <dbReference type="Proteomes" id="UP000092840"/>
    </source>
</evidence>
<dbReference type="Proteomes" id="UP000092871">
    <property type="component" value="Unassembled WGS sequence"/>
</dbReference>
<dbReference type="PANTHER" id="PTHR10000:SF8">
    <property type="entry name" value="HAD SUPERFAMILY HYDROLASE-LIKE, TYPE 3"/>
    <property type="match status" value="1"/>
</dbReference>
<gene>
    <name evidence="1" type="primary">ywpJ</name>
    <name evidence="1" type="ORF">MGA5115_03535</name>
    <name evidence="2" type="ORF">MGA5116_03585</name>
</gene>
<dbReference type="InterPro" id="IPR036412">
    <property type="entry name" value="HAD-like_sf"/>
</dbReference>
<reference evidence="1 4" key="1">
    <citation type="submission" date="2016-06" db="EMBL/GenBank/DDBJ databases">
        <authorList>
            <person name="Kjaerup R.B."/>
            <person name="Dalgaard T.S."/>
            <person name="Juul-Madsen H.R."/>
        </authorList>
    </citation>
    <scope>NUCLEOTIDE SEQUENCE [LARGE SCALE GENOMIC DNA]</scope>
    <source>
        <strain evidence="1 4">CECT 5115</strain>
    </source>
</reference>
<dbReference type="EMBL" id="FLRB01000036">
    <property type="protein sequence ID" value="SBT22953.1"/>
    <property type="molecule type" value="Genomic_DNA"/>
</dbReference>
<dbReference type="NCBIfam" id="TIGR01484">
    <property type="entry name" value="HAD-SF-IIB"/>
    <property type="match status" value="1"/>
</dbReference>
<dbReference type="Proteomes" id="UP000092840">
    <property type="component" value="Unassembled WGS sequence"/>
</dbReference>
<evidence type="ECO:0000313" key="4">
    <source>
        <dbReference type="Proteomes" id="UP000092871"/>
    </source>
</evidence>
<dbReference type="OrthoDB" id="5498330at2"/>
<dbReference type="EMBL" id="FLRA01000037">
    <property type="protein sequence ID" value="SBT19371.1"/>
    <property type="molecule type" value="Genomic_DNA"/>
</dbReference>
<dbReference type="InterPro" id="IPR006379">
    <property type="entry name" value="HAD-SF_hydro_IIB"/>
</dbReference>
<dbReference type="SUPFAM" id="SSF56784">
    <property type="entry name" value="HAD-like"/>
    <property type="match status" value="1"/>
</dbReference>
<dbReference type="EC" id="3.1.3.-" evidence="1 2"/>
<dbReference type="RefSeq" id="WP_067038671.1">
    <property type="nucleotide sequence ID" value="NZ_FLRA01000037.1"/>
</dbReference>
<dbReference type="PROSITE" id="PS01228">
    <property type="entry name" value="COF_1"/>
    <property type="match status" value="1"/>
</dbReference>
<dbReference type="InterPro" id="IPR023214">
    <property type="entry name" value="HAD_sf"/>
</dbReference>
<dbReference type="PANTHER" id="PTHR10000">
    <property type="entry name" value="PHOSPHOSERINE PHOSPHATASE"/>
    <property type="match status" value="1"/>
</dbReference>
<name>A0A1C3JVW0_9GAMM</name>
<organism evidence="1 4">
    <name type="scientific">Marinomonas gallaica</name>
    <dbReference type="NCBI Taxonomy" id="1806667"/>
    <lineage>
        <taxon>Bacteria</taxon>
        <taxon>Pseudomonadati</taxon>
        <taxon>Pseudomonadota</taxon>
        <taxon>Gammaproteobacteria</taxon>
        <taxon>Oceanospirillales</taxon>
        <taxon>Oceanospirillaceae</taxon>
        <taxon>Marinomonas</taxon>
    </lineage>
</organism>
<keyword evidence="3" id="KW-1185">Reference proteome</keyword>
<dbReference type="Pfam" id="PF08282">
    <property type="entry name" value="Hydrolase_3"/>
    <property type="match status" value="1"/>
</dbReference>
<dbReference type="Gene3D" id="3.40.50.1000">
    <property type="entry name" value="HAD superfamily/HAD-like"/>
    <property type="match status" value="1"/>
</dbReference>
<dbReference type="GO" id="GO:0000287">
    <property type="term" value="F:magnesium ion binding"/>
    <property type="evidence" value="ECO:0007669"/>
    <property type="project" value="TreeGrafter"/>
</dbReference>